<dbReference type="EC" id="2.7.7.6" evidence="5"/>
<dbReference type="InterPro" id="IPR009907">
    <property type="entry name" value="RpoY"/>
</dbReference>
<evidence type="ECO:0000313" key="6">
    <source>
        <dbReference type="EMBL" id="GLB47001.1"/>
    </source>
</evidence>
<evidence type="ECO:0000256" key="2">
    <source>
        <dbReference type="ARBA" id="ARBA00022679"/>
    </source>
</evidence>
<proteinExistence type="inferred from homology"/>
<gene>
    <name evidence="5" type="primary">rpoY</name>
    <name evidence="6" type="ORF">WR164_09800</name>
</gene>
<evidence type="ECO:0000313" key="7">
    <source>
        <dbReference type="Proteomes" id="UP001144204"/>
    </source>
</evidence>
<dbReference type="RefSeq" id="WP_286136462.1">
    <property type="nucleotide sequence ID" value="NZ_BRPL01000002.1"/>
</dbReference>
<accession>A0A9W6ESG3</accession>
<evidence type="ECO:0000256" key="1">
    <source>
        <dbReference type="ARBA" id="ARBA00022478"/>
    </source>
</evidence>
<evidence type="ECO:0000256" key="4">
    <source>
        <dbReference type="ARBA" id="ARBA00023163"/>
    </source>
</evidence>
<dbReference type="AlphaFoldDB" id="A0A9W6ESG3"/>
<dbReference type="GO" id="GO:0000428">
    <property type="term" value="C:DNA-directed RNA polymerase complex"/>
    <property type="evidence" value="ECO:0007669"/>
    <property type="project" value="UniProtKB-KW"/>
</dbReference>
<dbReference type="Proteomes" id="UP001144204">
    <property type="component" value="Unassembled WGS sequence"/>
</dbReference>
<organism evidence="6 7">
    <name type="scientific">Philodulcilactobacillus myokoensis</name>
    <dbReference type="NCBI Taxonomy" id="2929573"/>
    <lineage>
        <taxon>Bacteria</taxon>
        <taxon>Bacillati</taxon>
        <taxon>Bacillota</taxon>
        <taxon>Bacilli</taxon>
        <taxon>Lactobacillales</taxon>
        <taxon>Lactobacillaceae</taxon>
        <taxon>Philodulcilactobacillus</taxon>
    </lineage>
</organism>
<keyword evidence="3 5" id="KW-0548">Nucleotidyltransferase</keyword>
<protein>
    <recommendedName>
        <fullName evidence="5">DNA-directed RNA polymerase subunit epsilon</fullName>
        <shortName evidence="5">RNAP epsilon subunit</shortName>
        <ecNumber evidence="5">2.7.7.6</ecNumber>
    </recommendedName>
    <alternativeName>
        <fullName evidence="5">RNA polymerase epsilon subunit</fullName>
    </alternativeName>
    <alternativeName>
        <fullName evidence="5">Transcriptase subunit epsilon</fullName>
    </alternativeName>
</protein>
<sequence length="71" mass="8445">MIFKVLYQDTLTQQAKRETTKVIYVKANNESDARRLVEKNTKYNIEFVEEISGNHLKYEENEPGFKITKFN</sequence>
<keyword evidence="4 5" id="KW-0804">Transcription</keyword>
<dbReference type="Gene3D" id="3.10.20.730">
    <property type="entry name" value="RNAP, epsilon subunit-like"/>
    <property type="match status" value="1"/>
</dbReference>
<dbReference type="GO" id="GO:0003677">
    <property type="term" value="F:DNA binding"/>
    <property type="evidence" value="ECO:0007669"/>
    <property type="project" value="UniProtKB-UniRule"/>
</dbReference>
<evidence type="ECO:0000256" key="5">
    <source>
        <dbReference type="HAMAP-Rule" id="MF_01553"/>
    </source>
</evidence>
<dbReference type="EMBL" id="BRPL01000002">
    <property type="protein sequence ID" value="GLB47001.1"/>
    <property type="molecule type" value="Genomic_DNA"/>
</dbReference>
<name>A0A9W6ESG3_9LACO</name>
<comment type="catalytic activity">
    <reaction evidence="5">
        <text>RNA(n) + a ribonucleoside 5'-triphosphate = RNA(n+1) + diphosphate</text>
        <dbReference type="Rhea" id="RHEA:21248"/>
        <dbReference type="Rhea" id="RHEA-COMP:14527"/>
        <dbReference type="Rhea" id="RHEA-COMP:17342"/>
        <dbReference type="ChEBI" id="CHEBI:33019"/>
        <dbReference type="ChEBI" id="CHEBI:61557"/>
        <dbReference type="ChEBI" id="CHEBI:140395"/>
        <dbReference type="EC" id="2.7.7.6"/>
    </reaction>
</comment>
<evidence type="ECO:0000256" key="3">
    <source>
        <dbReference type="ARBA" id="ARBA00022695"/>
    </source>
</evidence>
<dbReference type="HAMAP" id="MF_01553">
    <property type="entry name" value="RNApol_bact_RpoY"/>
    <property type="match status" value="1"/>
</dbReference>
<reference evidence="6" key="1">
    <citation type="submission" date="2022-07" db="EMBL/GenBank/DDBJ databases">
        <authorList>
            <person name="Kouya T."/>
            <person name="Ishiyama Y."/>
        </authorList>
    </citation>
    <scope>NUCLEOTIDE SEQUENCE</scope>
    <source>
        <strain evidence="6">WR16-4</strain>
    </source>
</reference>
<keyword evidence="2 5" id="KW-0808">Transferase</keyword>
<comment type="similarity">
    <text evidence="5">Belongs to the RNA polymerase subunit epsilon family.</text>
</comment>
<comment type="caution">
    <text evidence="6">The sequence shown here is derived from an EMBL/GenBank/DDBJ whole genome shotgun (WGS) entry which is preliminary data.</text>
</comment>
<keyword evidence="1 5" id="KW-0240">DNA-directed RNA polymerase</keyword>
<reference evidence="6" key="2">
    <citation type="journal article" date="2023" name="PLoS ONE">
        <title>Philodulcilactobacillus myokoensis gen. nov., sp. nov., a fructophilic, acidophilic, and agar-phobic lactic acid bacterium isolated from fermented vegetable extracts.</title>
        <authorList>
            <person name="Kouya T."/>
            <person name="Ishiyama Y."/>
            <person name="Ohashi S."/>
            <person name="Kumakubo R."/>
            <person name="Yamazaki T."/>
            <person name="Otaki T."/>
        </authorList>
    </citation>
    <scope>NUCLEOTIDE SEQUENCE</scope>
    <source>
        <strain evidence="6">WR16-4</strain>
    </source>
</reference>
<comment type="function">
    <text evidence="5">A non-essential component of RNA polymerase (RNAP).</text>
</comment>
<dbReference type="NCBIfam" id="NF010188">
    <property type="entry name" value="PRK13667.1"/>
    <property type="match status" value="1"/>
</dbReference>
<dbReference type="Pfam" id="PF07288">
    <property type="entry name" value="RpoY"/>
    <property type="match status" value="1"/>
</dbReference>
<keyword evidence="7" id="KW-1185">Reference proteome</keyword>
<comment type="subunit">
    <text evidence="5">RNAP is composed of a core of 2 alpha, a beta and a beta' subunit. The core is associated with a delta subunit, and at least one of epsilon or omega. When a sigma factor is associated with the core the holoenzyme is formed, which can initiate transcription.</text>
</comment>
<dbReference type="GO" id="GO:0003899">
    <property type="term" value="F:DNA-directed RNA polymerase activity"/>
    <property type="evidence" value="ECO:0007669"/>
    <property type="project" value="UniProtKB-UniRule"/>
</dbReference>
<dbReference type="GO" id="GO:0006351">
    <property type="term" value="P:DNA-templated transcription"/>
    <property type="evidence" value="ECO:0007669"/>
    <property type="project" value="UniProtKB-UniRule"/>
</dbReference>